<dbReference type="RefSeq" id="WP_075065881.1">
    <property type="nucleotide sequence ID" value="NZ_LKAJ02000001.1"/>
</dbReference>
<dbReference type="Pfam" id="PF00072">
    <property type="entry name" value="Response_reg"/>
    <property type="match status" value="1"/>
</dbReference>
<proteinExistence type="predicted"/>
<dbReference type="InterPro" id="IPR011006">
    <property type="entry name" value="CheY-like_superfamily"/>
</dbReference>
<dbReference type="GO" id="GO:0005524">
    <property type="term" value="F:ATP binding"/>
    <property type="evidence" value="ECO:0007669"/>
    <property type="project" value="UniProtKB-KW"/>
</dbReference>
<reference evidence="10" key="2">
    <citation type="journal article" date="2016" name="Genome Announc.">
        <title>Draft Genome Sequences of Two Novel Amoeba-Resistant Intranuclear Bacteria, 'Candidatus Berkiella cookevillensis' and 'Candidatus Berkiella aquae'.</title>
        <authorList>
            <person name="Mehari Y.T."/>
            <person name="Arivett B.A."/>
            <person name="Farone A.L."/>
            <person name="Gunderson J.H."/>
            <person name="Farone M.B."/>
        </authorList>
    </citation>
    <scope>NUCLEOTIDE SEQUENCE</scope>
    <source>
        <strain evidence="10">HT99</strain>
    </source>
</reference>
<evidence type="ECO:0000313" key="11">
    <source>
        <dbReference type="Proteomes" id="UP000051497"/>
    </source>
</evidence>
<sequence>MTQSSVLLVEDDKDLLEALTMTLQNASFEVDAVESSTMALQMLRTKHYHIVLSDIQLDKMSGIDLLKFIKKQDYQTSVVLMTAYGKIDDAVFAIKNGAIDYITKPFVANELITKLNKISQYHHHPQNNLICHDEVMKKLFEVAAQVAKTDASVLISGESGTGKEILARFIHDNSLRKNEPFIAINCAAIPDNMLEAMLFGYEKGAFTGAHQSTPGKLEQGNGGTILLDEISEMPLALQAKILRVIQEKEVERLGGNKIIKLDARFISTTNRALAKEVELGHFRKDLYFRLNVFPMYIAALRDRKADIIPLSNYFIKKYASQPDMMLSEQAIEKLLNYAWHGNIRELQNVMQRSVILAKNNLIEPDIILFEVSHTQPAVHAFADDTLENKMVDKENALILQVLKECDGHREQSAHKLGISTRTLRYKISRMKKMGIQV</sequence>
<dbReference type="CDD" id="cd00009">
    <property type="entry name" value="AAA"/>
    <property type="match status" value="1"/>
</dbReference>
<dbReference type="PRINTS" id="PR01590">
    <property type="entry name" value="HTHFIS"/>
</dbReference>
<dbReference type="InterPro" id="IPR025662">
    <property type="entry name" value="Sigma_54_int_dom_ATP-bd_1"/>
</dbReference>
<dbReference type="SMART" id="SM00448">
    <property type="entry name" value="REC"/>
    <property type="match status" value="1"/>
</dbReference>
<dbReference type="InterPro" id="IPR002197">
    <property type="entry name" value="HTH_Fis"/>
</dbReference>
<organism evidence="9">
    <name type="scientific">Candidatus Berkiella aquae</name>
    <dbReference type="NCBI Taxonomy" id="295108"/>
    <lineage>
        <taxon>Bacteria</taxon>
        <taxon>Pseudomonadati</taxon>
        <taxon>Pseudomonadota</taxon>
        <taxon>Gammaproteobacteria</taxon>
        <taxon>Candidatus Berkiellales</taxon>
        <taxon>Candidatus Berkiellaceae</taxon>
        <taxon>Candidatus Berkiella</taxon>
    </lineage>
</organism>
<evidence type="ECO:0000256" key="3">
    <source>
        <dbReference type="ARBA" id="ARBA00023015"/>
    </source>
</evidence>
<dbReference type="Gene3D" id="1.10.8.60">
    <property type="match status" value="1"/>
</dbReference>
<keyword evidence="4" id="KW-0238">DNA-binding</keyword>
<dbReference type="InterPro" id="IPR003593">
    <property type="entry name" value="AAA+_ATPase"/>
</dbReference>
<evidence type="ECO:0000256" key="1">
    <source>
        <dbReference type="ARBA" id="ARBA00022741"/>
    </source>
</evidence>
<dbReference type="STRING" id="295108.HT99x_01249"/>
<dbReference type="PATRIC" id="fig|1590043.3.peg.1265"/>
<reference evidence="9" key="1">
    <citation type="submission" date="2015-09" db="EMBL/GenBank/DDBJ databases">
        <title>Draft Genome Sequences of Two Novel Amoeba-resistant Intranuclear Bacteria, Candidatus Berkiella cookevillensis and Candidatus Berkiella aquae.</title>
        <authorList>
            <person name="Mehari Y.T."/>
            <person name="Arivett B.A."/>
            <person name="Farone A.L."/>
            <person name="Gunderson J.H."/>
            <person name="Farone M.B."/>
        </authorList>
    </citation>
    <scope>NUCLEOTIDE SEQUENCE [LARGE SCALE GENOMIC DNA]</scope>
    <source>
        <strain evidence="9">HT99</strain>
    </source>
</reference>
<keyword evidence="3" id="KW-0805">Transcription regulation</keyword>
<dbReference type="SMART" id="SM00382">
    <property type="entry name" value="AAA"/>
    <property type="match status" value="1"/>
</dbReference>
<feature type="domain" description="Sigma-54 factor interaction" evidence="7">
    <location>
        <begin position="129"/>
        <end position="355"/>
    </location>
</feature>
<feature type="modified residue" description="4-aspartylphosphate" evidence="6">
    <location>
        <position position="54"/>
    </location>
</feature>
<keyword evidence="11" id="KW-1185">Reference proteome</keyword>
<keyword evidence="2" id="KW-0067">ATP-binding</keyword>
<dbReference type="Pfam" id="PF25601">
    <property type="entry name" value="AAA_lid_14"/>
    <property type="match status" value="1"/>
</dbReference>
<feature type="domain" description="Response regulatory" evidence="8">
    <location>
        <begin position="5"/>
        <end position="119"/>
    </location>
</feature>
<dbReference type="GO" id="GO:0006355">
    <property type="term" value="P:regulation of DNA-templated transcription"/>
    <property type="evidence" value="ECO:0007669"/>
    <property type="project" value="InterPro"/>
</dbReference>
<evidence type="ECO:0000313" key="10">
    <source>
        <dbReference type="EMBL" id="MCS5711428.1"/>
    </source>
</evidence>
<dbReference type="PROSITE" id="PS50110">
    <property type="entry name" value="RESPONSE_REGULATORY"/>
    <property type="match status" value="1"/>
</dbReference>
<dbReference type="AlphaFoldDB" id="A0A0Q9YNK5"/>
<evidence type="ECO:0000313" key="9">
    <source>
        <dbReference type="EMBL" id="KRG21497.1"/>
    </source>
</evidence>
<dbReference type="Gene3D" id="1.10.10.60">
    <property type="entry name" value="Homeodomain-like"/>
    <property type="match status" value="1"/>
</dbReference>
<dbReference type="OrthoDB" id="5297379at2"/>
<dbReference type="GO" id="GO:0043565">
    <property type="term" value="F:sequence-specific DNA binding"/>
    <property type="evidence" value="ECO:0007669"/>
    <property type="project" value="InterPro"/>
</dbReference>
<evidence type="ECO:0000256" key="2">
    <source>
        <dbReference type="ARBA" id="ARBA00022840"/>
    </source>
</evidence>
<dbReference type="InterPro" id="IPR058031">
    <property type="entry name" value="AAA_lid_NorR"/>
</dbReference>
<evidence type="ECO:0000256" key="5">
    <source>
        <dbReference type="ARBA" id="ARBA00023163"/>
    </source>
</evidence>
<evidence type="ECO:0000259" key="8">
    <source>
        <dbReference type="PROSITE" id="PS50110"/>
    </source>
</evidence>
<dbReference type="Pfam" id="PF00158">
    <property type="entry name" value="Sigma54_activat"/>
    <property type="match status" value="1"/>
</dbReference>
<dbReference type="Gene3D" id="3.40.50.2300">
    <property type="match status" value="1"/>
</dbReference>
<dbReference type="PANTHER" id="PTHR32071">
    <property type="entry name" value="TRANSCRIPTIONAL REGULATORY PROTEIN"/>
    <property type="match status" value="1"/>
</dbReference>
<dbReference type="SUPFAM" id="SSF52172">
    <property type="entry name" value="CheY-like"/>
    <property type="match status" value="1"/>
</dbReference>
<dbReference type="Proteomes" id="UP000051497">
    <property type="component" value="Unassembled WGS sequence"/>
</dbReference>
<dbReference type="InterPro" id="IPR009057">
    <property type="entry name" value="Homeodomain-like_sf"/>
</dbReference>
<dbReference type="Gene3D" id="3.40.50.300">
    <property type="entry name" value="P-loop containing nucleotide triphosphate hydrolases"/>
    <property type="match status" value="1"/>
</dbReference>
<dbReference type="EMBL" id="LKAJ02000001">
    <property type="protein sequence ID" value="MCS5711428.1"/>
    <property type="molecule type" value="Genomic_DNA"/>
</dbReference>
<keyword evidence="5" id="KW-0804">Transcription</keyword>
<comment type="caution">
    <text evidence="9">The sequence shown here is derived from an EMBL/GenBank/DDBJ whole genome shotgun (WGS) entry which is preliminary data.</text>
</comment>
<dbReference type="FunFam" id="3.40.50.300:FF:000006">
    <property type="entry name" value="DNA-binding transcriptional regulator NtrC"/>
    <property type="match status" value="1"/>
</dbReference>
<name>A0A0Q9YNK5_9GAMM</name>
<dbReference type="SUPFAM" id="SSF52540">
    <property type="entry name" value="P-loop containing nucleoside triphosphate hydrolases"/>
    <property type="match status" value="1"/>
</dbReference>
<reference evidence="10" key="3">
    <citation type="submission" date="2021-06" db="EMBL/GenBank/DDBJ databases">
        <title>Genomic Description and Analysis of Intracellular Bacteria, Candidatus Berkiella cookevillensis and Candidatus Berkiella aquae.</title>
        <authorList>
            <person name="Kidane D.T."/>
            <person name="Mehari Y.T."/>
            <person name="Rice F.C."/>
            <person name="Arivett B.A."/>
            <person name="Farone A.L."/>
            <person name="Berk S.G."/>
            <person name="Farone M.B."/>
        </authorList>
    </citation>
    <scope>NUCLEOTIDE SEQUENCE</scope>
    <source>
        <strain evidence="10">HT99</strain>
    </source>
</reference>
<evidence type="ECO:0000259" key="7">
    <source>
        <dbReference type="PROSITE" id="PS50045"/>
    </source>
</evidence>
<dbReference type="InterPro" id="IPR002078">
    <property type="entry name" value="Sigma_54_int"/>
</dbReference>
<dbReference type="InterPro" id="IPR027417">
    <property type="entry name" value="P-loop_NTPase"/>
</dbReference>
<dbReference type="PROSITE" id="PS00675">
    <property type="entry name" value="SIGMA54_INTERACT_1"/>
    <property type="match status" value="1"/>
</dbReference>
<dbReference type="GO" id="GO:0000160">
    <property type="term" value="P:phosphorelay signal transduction system"/>
    <property type="evidence" value="ECO:0007669"/>
    <property type="project" value="InterPro"/>
</dbReference>
<keyword evidence="6" id="KW-0597">Phosphoprotein</keyword>
<dbReference type="EMBL" id="LKAJ01000004">
    <property type="protein sequence ID" value="KRG21497.1"/>
    <property type="molecule type" value="Genomic_DNA"/>
</dbReference>
<dbReference type="SUPFAM" id="SSF46689">
    <property type="entry name" value="Homeodomain-like"/>
    <property type="match status" value="1"/>
</dbReference>
<dbReference type="Pfam" id="PF02954">
    <property type="entry name" value="HTH_8"/>
    <property type="match status" value="1"/>
</dbReference>
<accession>A0A0Q9YNK5</accession>
<keyword evidence="1" id="KW-0547">Nucleotide-binding</keyword>
<dbReference type="PANTHER" id="PTHR32071:SF21">
    <property type="entry name" value="TRANSCRIPTIONAL REGULATORY PROTEIN FLGR"/>
    <property type="match status" value="1"/>
</dbReference>
<evidence type="ECO:0000256" key="6">
    <source>
        <dbReference type="PROSITE-ProRule" id="PRU00169"/>
    </source>
</evidence>
<gene>
    <name evidence="9" type="primary">zraR_3</name>
    <name evidence="10" type="ORF">HT99x_008270</name>
    <name evidence="9" type="ORF">HT99x_01249</name>
</gene>
<dbReference type="PROSITE" id="PS50045">
    <property type="entry name" value="SIGMA54_INTERACT_4"/>
    <property type="match status" value="1"/>
</dbReference>
<dbReference type="InterPro" id="IPR001789">
    <property type="entry name" value="Sig_transdc_resp-reg_receiver"/>
</dbReference>
<protein>
    <submittedName>
        <fullName evidence="10">Sigma-54 dependent transcriptional regulator</fullName>
    </submittedName>
    <submittedName>
        <fullName evidence="9">Transcriptional regulatory protein ZraR</fullName>
    </submittedName>
</protein>
<evidence type="ECO:0000256" key="4">
    <source>
        <dbReference type="ARBA" id="ARBA00023125"/>
    </source>
</evidence>